<dbReference type="OMA" id="CIPNPHR"/>
<evidence type="ECO:0000256" key="2">
    <source>
        <dbReference type="ARBA" id="ARBA00022737"/>
    </source>
</evidence>
<dbReference type="EMBL" id="JAGTXO010000047">
    <property type="protein sequence ID" value="KAG8458815.1"/>
    <property type="molecule type" value="Genomic_DNA"/>
</dbReference>
<comment type="caution">
    <text evidence="3">The sequence shown here is derived from an EMBL/GenBank/DDBJ whole genome shotgun (WGS) entry which is preliminary data.</text>
</comment>
<dbReference type="OrthoDB" id="194079at2759"/>
<gene>
    <name evidence="3" type="ORF">KFE25_005242</name>
</gene>
<dbReference type="Proteomes" id="UP000751190">
    <property type="component" value="Unassembled WGS sequence"/>
</dbReference>
<keyword evidence="2" id="KW-0677">Repeat</keyword>
<proteinExistence type="predicted"/>
<name>A0A8J5XDJ5_DIALT</name>
<accession>A0A8J5XDJ5</accession>
<keyword evidence="4" id="KW-1185">Reference proteome</keyword>
<dbReference type="Gene3D" id="2.120.10.80">
    <property type="entry name" value="Kelch-type beta propeller"/>
    <property type="match status" value="2"/>
</dbReference>
<evidence type="ECO:0000256" key="1">
    <source>
        <dbReference type="ARBA" id="ARBA00022441"/>
    </source>
</evidence>
<dbReference type="InterPro" id="IPR015915">
    <property type="entry name" value="Kelch-typ_b-propeller"/>
</dbReference>
<sequence>MTLVERNIIVCGGQQHTAGTKFEYLPLDPCVLNTETLVWERPRVALGKGPIARAWHTATAVDECLLFFGGRGEKKGTAKYIFNDLQCFDLAEMAWRPREATGRLPTPRYWHSAVLVERKLIVWGGHNGKLSLSDLHLLDCDAFVWSQPRPSSPAPPPLSCHSCCAIDGSLVVFGGMSCLHDGDGHVSITYSSDVWTLDCLTLEWSRLRQRGMAPKGVAYHAAPLTPGGQLLVIGGWRGGAVPSDELSALDLTTGVWHPVQVPGETPSGMYGHTAVVVGTKVVVFGGWDAVNPMNIVHVLDTAKL</sequence>
<protein>
    <recommendedName>
        <fullName evidence="5">Galactose oxidase</fullName>
    </recommendedName>
</protein>
<reference evidence="3" key="1">
    <citation type="submission" date="2021-05" db="EMBL/GenBank/DDBJ databases">
        <title>The genome of the haptophyte Pavlova lutheri (Diacronema luteri, Pavlovales) - a model for lipid biosynthesis in eukaryotic algae.</title>
        <authorList>
            <person name="Hulatt C.J."/>
            <person name="Posewitz M.C."/>
        </authorList>
    </citation>
    <scope>NUCLEOTIDE SEQUENCE</scope>
    <source>
        <strain evidence="3">NIVA-4/92</strain>
    </source>
</reference>
<dbReference type="PANTHER" id="PTHR46093">
    <property type="entry name" value="ACYL-COA-BINDING DOMAIN-CONTAINING PROTEIN 5"/>
    <property type="match status" value="1"/>
</dbReference>
<evidence type="ECO:0008006" key="5">
    <source>
        <dbReference type="Google" id="ProtNLM"/>
    </source>
</evidence>
<evidence type="ECO:0000313" key="4">
    <source>
        <dbReference type="Proteomes" id="UP000751190"/>
    </source>
</evidence>
<dbReference type="Pfam" id="PF24681">
    <property type="entry name" value="Kelch_KLHDC2_KLHL20_DRC7"/>
    <property type="match status" value="1"/>
</dbReference>
<dbReference type="PANTHER" id="PTHR46093:SF3">
    <property type="entry name" value="ACYL-COA-BINDING DOMAIN-CONTAINING PROTEIN 4"/>
    <property type="match status" value="1"/>
</dbReference>
<keyword evidence="1" id="KW-0880">Kelch repeat</keyword>
<dbReference type="SUPFAM" id="SSF117281">
    <property type="entry name" value="Kelch motif"/>
    <property type="match status" value="2"/>
</dbReference>
<dbReference type="AlphaFoldDB" id="A0A8J5XDJ5"/>
<evidence type="ECO:0000313" key="3">
    <source>
        <dbReference type="EMBL" id="KAG8458815.1"/>
    </source>
</evidence>
<organism evidence="3 4">
    <name type="scientific">Diacronema lutheri</name>
    <name type="common">Unicellular marine alga</name>
    <name type="synonym">Monochrysis lutheri</name>
    <dbReference type="NCBI Taxonomy" id="2081491"/>
    <lineage>
        <taxon>Eukaryota</taxon>
        <taxon>Haptista</taxon>
        <taxon>Haptophyta</taxon>
        <taxon>Pavlovophyceae</taxon>
        <taxon>Pavlovales</taxon>
        <taxon>Pavlovaceae</taxon>
        <taxon>Diacronema</taxon>
    </lineage>
</organism>